<evidence type="ECO:0000313" key="1">
    <source>
        <dbReference type="EMBL" id="CUO54693.1"/>
    </source>
</evidence>
<proteinExistence type="predicted"/>
<dbReference type="AlphaFoldDB" id="A0A174FWW6"/>
<gene>
    <name evidence="1" type="ORF">ERS852397_02261</name>
</gene>
<protein>
    <submittedName>
        <fullName evidence="1">Uncharacterized protein</fullName>
    </submittedName>
</protein>
<evidence type="ECO:0000313" key="2">
    <source>
        <dbReference type="Proteomes" id="UP000095517"/>
    </source>
</evidence>
<name>A0A174FWW6_9BACE</name>
<dbReference type="EMBL" id="CYZH01000011">
    <property type="protein sequence ID" value="CUO54693.1"/>
    <property type="molecule type" value="Genomic_DNA"/>
</dbReference>
<accession>A0A174FWW6</accession>
<organism evidence="1 2">
    <name type="scientific">Bacteroides finegoldii</name>
    <dbReference type="NCBI Taxonomy" id="338188"/>
    <lineage>
        <taxon>Bacteria</taxon>
        <taxon>Pseudomonadati</taxon>
        <taxon>Bacteroidota</taxon>
        <taxon>Bacteroidia</taxon>
        <taxon>Bacteroidales</taxon>
        <taxon>Bacteroidaceae</taxon>
        <taxon>Bacteroides</taxon>
    </lineage>
</organism>
<sequence>MSTILEVCTFLSLGSYDLLTLFYKIYTIFALLK</sequence>
<dbReference type="Proteomes" id="UP000095517">
    <property type="component" value="Unassembled WGS sequence"/>
</dbReference>
<reference evidence="1 2" key="1">
    <citation type="submission" date="2015-09" db="EMBL/GenBank/DDBJ databases">
        <authorList>
            <consortium name="Pathogen Informatics"/>
        </authorList>
    </citation>
    <scope>NUCLEOTIDE SEQUENCE [LARGE SCALE GENOMIC DNA]</scope>
    <source>
        <strain evidence="1 2">2789STDY5608840</strain>
    </source>
</reference>